<keyword evidence="2" id="KW-0472">Membrane</keyword>
<protein>
    <recommendedName>
        <fullName evidence="5">PknH-like protein</fullName>
    </recommendedName>
</protein>
<gene>
    <name evidence="3" type="ORF">Cci01nite_75360</name>
</gene>
<feature type="transmembrane region" description="Helical" evidence="2">
    <location>
        <begin position="38"/>
        <end position="57"/>
    </location>
</feature>
<feature type="compositionally biased region" description="Low complexity" evidence="1">
    <location>
        <begin position="68"/>
        <end position="78"/>
    </location>
</feature>
<reference evidence="3 4" key="1">
    <citation type="submission" date="2021-01" db="EMBL/GenBank/DDBJ databases">
        <title>Whole genome shotgun sequence of Catellatospora citrea NBRC 14495.</title>
        <authorList>
            <person name="Komaki H."/>
            <person name="Tamura T."/>
        </authorList>
    </citation>
    <scope>NUCLEOTIDE SEQUENCE [LARGE SCALE GENOMIC DNA]</scope>
    <source>
        <strain evidence="3 4">NBRC 14495</strain>
    </source>
</reference>
<evidence type="ECO:0008006" key="5">
    <source>
        <dbReference type="Google" id="ProtNLM"/>
    </source>
</evidence>
<feature type="region of interest" description="Disordered" evidence="1">
    <location>
        <begin position="64"/>
        <end position="100"/>
    </location>
</feature>
<dbReference type="RefSeq" id="WP_147432864.1">
    <property type="nucleotide sequence ID" value="NZ_BONH01000053.1"/>
</dbReference>
<dbReference type="EMBL" id="BONH01000053">
    <property type="protein sequence ID" value="GIG02443.1"/>
    <property type="molecule type" value="Genomic_DNA"/>
</dbReference>
<evidence type="ECO:0000256" key="1">
    <source>
        <dbReference type="SAM" id="MobiDB-lite"/>
    </source>
</evidence>
<sequence>MSEIENAFARVVVEAERRALPMAAQLRARSDRRARRRAVVGTLAVAAVLAAGATALLPQLGRESPDQVAVPSGTVTGPPVTPSSAPPSTPAAPPTAGCPGGGFGKTIPAKALVSGTNRDAPDIPLEYLCGKPATGDAEHALPTVCPDGADAGAASILGRRGILAYLEPVQEGYTPNTYFHTVTEYTAPEAATAYLAGLRAAVAACGEYRVGSVRYDYAVTDGPALGDESLTLTRTVKVDPPAEGTPELAMFQIWVVRVGAYVSVVTDHGWEGSPTSNAEVELDPVLAQAEAKLSAL</sequence>
<organism evidence="3 4">
    <name type="scientific">Catellatospora citrea</name>
    <dbReference type="NCBI Taxonomy" id="53366"/>
    <lineage>
        <taxon>Bacteria</taxon>
        <taxon>Bacillati</taxon>
        <taxon>Actinomycetota</taxon>
        <taxon>Actinomycetes</taxon>
        <taxon>Micromonosporales</taxon>
        <taxon>Micromonosporaceae</taxon>
        <taxon>Catellatospora</taxon>
    </lineage>
</organism>
<evidence type="ECO:0000313" key="4">
    <source>
        <dbReference type="Proteomes" id="UP000659904"/>
    </source>
</evidence>
<feature type="compositionally biased region" description="Pro residues" evidence="1">
    <location>
        <begin position="79"/>
        <end position="93"/>
    </location>
</feature>
<accession>A0A8J3KLU2</accession>
<keyword evidence="4" id="KW-1185">Reference proteome</keyword>
<evidence type="ECO:0000256" key="2">
    <source>
        <dbReference type="SAM" id="Phobius"/>
    </source>
</evidence>
<dbReference type="Proteomes" id="UP000659904">
    <property type="component" value="Unassembled WGS sequence"/>
</dbReference>
<keyword evidence="2" id="KW-0812">Transmembrane</keyword>
<name>A0A8J3KLU2_9ACTN</name>
<evidence type="ECO:0000313" key="3">
    <source>
        <dbReference type="EMBL" id="GIG02443.1"/>
    </source>
</evidence>
<comment type="caution">
    <text evidence="3">The sequence shown here is derived from an EMBL/GenBank/DDBJ whole genome shotgun (WGS) entry which is preliminary data.</text>
</comment>
<dbReference type="AlphaFoldDB" id="A0A8J3KLU2"/>
<keyword evidence="2" id="KW-1133">Transmembrane helix</keyword>
<proteinExistence type="predicted"/>